<dbReference type="EMBL" id="FXLY01000007">
    <property type="protein sequence ID" value="SMN21215.1"/>
    <property type="molecule type" value="Genomic_DNA"/>
</dbReference>
<proteinExistence type="predicted"/>
<dbReference type="OrthoDB" id="4070021at2759"/>
<dbReference type="AlphaFoldDB" id="A0A1X7R6E2"/>
<organism evidence="1 2">
    <name type="scientific">Maudiozyma saulgeensis</name>
    <dbReference type="NCBI Taxonomy" id="1789683"/>
    <lineage>
        <taxon>Eukaryota</taxon>
        <taxon>Fungi</taxon>
        <taxon>Dikarya</taxon>
        <taxon>Ascomycota</taxon>
        <taxon>Saccharomycotina</taxon>
        <taxon>Saccharomycetes</taxon>
        <taxon>Saccharomycetales</taxon>
        <taxon>Saccharomycetaceae</taxon>
        <taxon>Maudiozyma</taxon>
    </lineage>
</organism>
<sequence length="167" mass="19785">MGYFKLKRQHAPDPIGVENYKRRRLLQDFASLSISSSENSSKSNKIITPNVTKIFSGDILVPDTVKNKLLKFSRSKKSTKSSAEAIYDRILQWIKEDASQVIKWKDWNHEIFVMWYTWYRNLWYSNNNNNYMDMDMDVDSQQQMITTNNFQVMNNEIDESMDIDMDS</sequence>
<gene>
    <name evidence="1" type="ORF">KASA_0L02618G</name>
</gene>
<protein>
    <submittedName>
        <fullName evidence="1">Uncharacterized protein</fullName>
    </submittedName>
</protein>
<keyword evidence="2" id="KW-1185">Reference proteome</keyword>
<accession>A0A1X7R6E2</accession>
<reference evidence="1 2" key="1">
    <citation type="submission" date="2017-04" db="EMBL/GenBank/DDBJ databases">
        <authorList>
            <person name="Afonso C.L."/>
            <person name="Miller P.J."/>
            <person name="Scott M.A."/>
            <person name="Spackman E."/>
            <person name="Goraichik I."/>
            <person name="Dimitrov K.M."/>
            <person name="Suarez D.L."/>
            <person name="Swayne D.E."/>
        </authorList>
    </citation>
    <scope>NUCLEOTIDE SEQUENCE [LARGE SCALE GENOMIC DNA]</scope>
</reference>
<name>A0A1X7R6E2_9SACH</name>
<evidence type="ECO:0000313" key="1">
    <source>
        <dbReference type="EMBL" id="SMN21215.1"/>
    </source>
</evidence>
<dbReference type="Proteomes" id="UP000196158">
    <property type="component" value="Unassembled WGS sequence"/>
</dbReference>
<evidence type="ECO:0000313" key="2">
    <source>
        <dbReference type="Proteomes" id="UP000196158"/>
    </source>
</evidence>